<evidence type="ECO:0000313" key="2">
    <source>
        <dbReference type="Proteomes" id="UP001302349"/>
    </source>
</evidence>
<dbReference type="Proteomes" id="UP001302349">
    <property type="component" value="Chromosome"/>
</dbReference>
<gene>
    <name evidence="1" type="ORF">RT717_10490</name>
</gene>
<evidence type="ECO:0000313" key="1">
    <source>
        <dbReference type="EMBL" id="WOK09062.1"/>
    </source>
</evidence>
<protein>
    <submittedName>
        <fullName evidence="1">Uncharacterized protein</fullName>
    </submittedName>
</protein>
<keyword evidence="2" id="KW-1185">Reference proteome</keyword>
<sequence>MSEITVPKSPISDAARFFHQRKGLIRFEEKPVRYSVNHQTEKKKGEKRYTVTVS</sequence>
<accession>A0ABZ0IVI1</accession>
<dbReference type="EMBL" id="CP136051">
    <property type="protein sequence ID" value="WOK09062.1"/>
    <property type="molecule type" value="Genomic_DNA"/>
</dbReference>
<dbReference type="RefSeq" id="WP_317491686.1">
    <property type="nucleotide sequence ID" value="NZ_CP136051.1"/>
</dbReference>
<proteinExistence type="predicted"/>
<organism evidence="1 2">
    <name type="scientific">Imperialibacter roseus</name>
    <dbReference type="NCBI Taxonomy" id="1324217"/>
    <lineage>
        <taxon>Bacteria</taxon>
        <taxon>Pseudomonadati</taxon>
        <taxon>Bacteroidota</taxon>
        <taxon>Cytophagia</taxon>
        <taxon>Cytophagales</taxon>
        <taxon>Flammeovirgaceae</taxon>
        <taxon>Imperialibacter</taxon>
    </lineage>
</organism>
<name>A0ABZ0IVI1_9BACT</name>
<reference evidence="1 2" key="1">
    <citation type="journal article" date="2023" name="Microbiol. Resour. Announc.">
        <title>Complete Genome Sequence of Imperialibacter roseus strain P4T.</title>
        <authorList>
            <person name="Tizabi D.R."/>
            <person name="Bachvaroff T."/>
            <person name="Hill R.T."/>
        </authorList>
    </citation>
    <scope>NUCLEOTIDE SEQUENCE [LARGE SCALE GENOMIC DNA]</scope>
    <source>
        <strain evidence="1 2">P4T</strain>
    </source>
</reference>